<sequence precursor="true">MKHLCSEEITAWVAGERRAAAERHLDECAQCAGEVVNAQNAIALFGESTLLWSAHLEKSVPRGRAASRGPVRFAFTLAACVIVALALSRPAAPKRANSGEPFVAFPYVAPLAPYERAQIQRMDIPVAALAAAGFQLRGPDTAGVVRADVLLGQDGRAYALRFTSQHDWSLIQ</sequence>
<reference evidence="1" key="1">
    <citation type="submission" date="2006-10" db="EMBL/GenBank/DDBJ databases">
        <title>Complete sequence of Solibacter usitatus Ellin6076.</title>
        <authorList>
            <consortium name="US DOE Joint Genome Institute"/>
            <person name="Copeland A."/>
            <person name="Lucas S."/>
            <person name="Lapidus A."/>
            <person name="Barry K."/>
            <person name="Detter J.C."/>
            <person name="Glavina del Rio T."/>
            <person name="Hammon N."/>
            <person name="Israni S."/>
            <person name="Dalin E."/>
            <person name="Tice H."/>
            <person name="Pitluck S."/>
            <person name="Thompson L.S."/>
            <person name="Brettin T."/>
            <person name="Bruce D."/>
            <person name="Han C."/>
            <person name="Tapia R."/>
            <person name="Gilna P."/>
            <person name="Schmutz J."/>
            <person name="Larimer F."/>
            <person name="Land M."/>
            <person name="Hauser L."/>
            <person name="Kyrpides N."/>
            <person name="Mikhailova N."/>
            <person name="Janssen P.H."/>
            <person name="Kuske C.R."/>
            <person name="Richardson P."/>
        </authorList>
    </citation>
    <scope>NUCLEOTIDE SEQUENCE</scope>
    <source>
        <strain evidence="1">Ellin6076</strain>
    </source>
</reference>
<protein>
    <recommendedName>
        <fullName evidence="2">Zinc-finger domain-containing protein</fullName>
    </recommendedName>
</protein>
<proteinExistence type="predicted"/>
<dbReference type="InParanoid" id="Q024P0"/>
<evidence type="ECO:0000313" key="1">
    <source>
        <dbReference type="EMBL" id="ABJ83536.1"/>
    </source>
</evidence>
<dbReference type="KEGG" id="sus:Acid_2547"/>
<dbReference type="OrthoDB" id="4425192at2"/>
<name>Q024P0_SOLUE</name>
<organism evidence="1">
    <name type="scientific">Solibacter usitatus (strain Ellin6076)</name>
    <dbReference type="NCBI Taxonomy" id="234267"/>
    <lineage>
        <taxon>Bacteria</taxon>
        <taxon>Pseudomonadati</taxon>
        <taxon>Acidobacteriota</taxon>
        <taxon>Terriglobia</taxon>
        <taxon>Bryobacterales</taxon>
        <taxon>Solibacteraceae</taxon>
        <taxon>Candidatus Solibacter</taxon>
    </lineage>
</organism>
<dbReference type="EMBL" id="CP000473">
    <property type="protein sequence ID" value="ABJ83536.1"/>
    <property type="molecule type" value="Genomic_DNA"/>
</dbReference>
<dbReference type="AlphaFoldDB" id="Q024P0"/>
<accession>Q024P0</accession>
<evidence type="ECO:0008006" key="2">
    <source>
        <dbReference type="Google" id="ProtNLM"/>
    </source>
</evidence>
<gene>
    <name evidence="1" type="ordered locus">Acid_2547</name>
</gene>
<dbReference type="HOGENOM" id="CLU_1554266_0_0_0"/>
<dbReference type="STRING" id="234267.Acid_2547"/>